<organism evidence="2 3">
    <name type="scientific">Massilia agri</name>
    <dbReference type="NCBI Taxonomy" id="1886785"/>
    <lineage>
        <taxon>Bacteria</taxon>
        <taxon>Pseudomonadati</taxon>
        <taxon>Pseudomonadota</taxon>
        <taxon>Betaproteobacteria</taxon>
        <taxon>Burkholderiales</taxon>
        <taxon>Oxalobacteraceae</taxon>
        <taxon>Telluria group</taxon>
        <taxon>Massilia</taxon>
    </lineage>
</organism>
<dbReference type="Proteomes" id="UP001206572">
    <property type="component" value="Unassembled WGS sequence"/>
</dbReference>
<dbReference type="EMBL" id="JANUHA010000005">
    <property type="protein sequence ID" value="MCS0596669.1"/>
    <property type="molecule type" value="Genomic_DNA"/>
</dbReference>
<protein>
    <submittedName>
        <fullName evidence="2">Uncharacterized protein</fullName>
    </submittedName>
</protein>
<accession>A0ABT2AKA2</accession>
<evidence type="ECO:0000256" key="1">
    <source>
        <dbReference type="SAM" id="SignalP"/>
    </source>
</evidence>
<sequence length="466" mass="49354">MRPISSSARLAAAGLLPFLTLLSACGGGGGDGGDPLPPPVQAPVEQRVAGEAVFKVRGAGSGWVAMVEKLQPSFTSQRRPMRRLLVAEGATAGNSYAPPEGWSLLDFAVHPSREISAVIATDSQVRLLRLDRRGAVIAQFDFQDAAIPDDPYIGDPNFIPDHKALLPRATRDAVRLAPLGEHLALALHTGRNSILAYRYSYGAGAFRRDWRTLVEPGVAVGGRSTTSGTFDPFGGLHDQWQVLLDTDAKGRLAVAVNLNPTDYAEGHATHFRETLPADFFTGALLTELASDGRRIGTSYLETRVQTEVKAIKWHGDAIVAVGRFLPNRLPDGSGWDGLVSVIPAGRHGKASYRALDIDRGDALLDVTPLPNGRLLAAGSSGYIQNPAGASISEEAKPLLLVLEGDGALREKLTVSGGPRHNQVRSVAPHDGAYLSGSMENGPGTHSADADPALLRADGVVRGLRLP</sequence>
<reference evidence="2 3" key="1">
    <citation type="submission" date="2022-08" db="EMBL/GenBank/DDBJ databases">
        <title>Reclassification of Massilia species as members of the genera Telluria, Duganella, Pseudoduganella, Mokoshia gen. nov. and Zemynaea gen. nov. using orthogonal and non-orthogonal genome-based approaches.</title>
        <authorList>
            <person name="Bowman J.P."/>
        </authorList>
    </citation>
    <scope>NUCLEOTIDE SEQUENCE [LARGE SCALE GENOMIC DNA]</scope>
    <source>
        <strain evidence="2 3">JCM 31661</strain>
    </source>
</reference>
<dbReference type="RefSeq" id="WP_258827702.1">
    <property type="nucleotide sequence ID" value="NZ_JANUHA010000005.1"/>
</dbReference>
<evidence type="ECO:0000313" key="3">
    <source>
        <dbReference type="Proteomes" id="UP001206572"/>
    </source>
</evidence>
<feature type="chain" id="PRO_5045720777" evidence="1">
    <location>
        <begin position="27"/>
        <end position="466"/>
    </location>
</feature>
<keyword evidence="3" id="KW-1185">Reference proteome</keyword>
<name>A0ABT2AKA2_9BURK</name>
<proteinExistence type="predicted"/>
<gene>
    <name evidence="2" type="ORF">NX780_09920</name>
</gene>
<evidence type="ECO:0000313" key="2">
    <source>
        <dbReference type="EMBL" id="MCS0596669.1"/>
    </source>
</evidence>
<dbReference type="PROSITE" id="PS51257">
    <property type="entry name" value="PROKAR_LIPOPROTEIN"/>
    <property type="match status" value="1"/>
</dbReference>
<keyword evidence="1" id="KW-0732">Signal</keyword>
<comment type="caution">
    <text evidence="2">The sequence shown here is derived from an EMBL/GenBank/DDBJ whole genome shotgun (WGS) entry which is preliminary data.</text>
</comment>
<feature type="signal peptide" evidence="1">
    <location>
        <begin position="1"/>
        <end position="26"/>
    </location>
</feature>